<keyword evidence="4" id="KW-0560">Oxidoreductase</keyword>
<dbReference type="GO" id="GO:0016491">
    <property type="term" value="F:oxidoreductase activity"/>
    <property type="evidence" value="ECO:0007669"/>
    <property type="project" value="UniProtKB-KW"/>
</dbReference>
<evidence type="ECO:0000313" key="4">
    <source>
        <dbReference type="EMBL" id="MDW5596313.1"/>
    </source>
</evidence>
<sequence>MRAAFDATGEVLIVTGGANGIGAALARGYARAGGSVAVFDVTHASDLDQEPRVEQHTVDVSDRDAVFAATQAVLDRHGRVDALVAGAAVQPRSDVRTMDPEAWRRTLAVNLDGVVWACQAVLPTMTAAQRGAILVFASGLAHMGRAQASAYAASKGALIAFAKSLAAEVAPARVRVNTVFPGVIDTPQFQAANPTGGEREHWQKTTGIGTPDDVVGPLLFLLSDAATMTGSTLTRDRAFPAEQEEDGQ</sequence>
<dbReference type="EMBL" id="JAWSTH010000052">
    <property type="protein sequence ID" value="MDW5596313.1"/>
    <property type="molecule type" value="Genomic_DNA"/>
</dbReference>
<reference evidence="5" key="1">
    <citation type="submission" date="2023-07" db="EMBL/GenBank/DDBJ databases">
        <title>Conexibacter stalactiti sp. nov., isolated from stalactites in a lava cave and emended description of the genus Conexibacter.</title>
        <authorList>
            <person name="Lee S.D."/>
        </authorList>
    </citation>
    <scope>NUCLEOTIDE SEQUENCE [LARGE SCALE GENOMIC DNA]</scope>
    <source>
        <strain evidence="5">KCTC 39840</strain>
    </source>
</reference>
<dbReference type="InterPro" id="IPR020904">
    <property type="entry name" value="Sc_DH/Rdtase_CS"/>
</dbReference>
<gene>
    <name evidence="4" type="ORF">R7226_18340</name>
</gene>
<dbReference type="InterPro" id="IPR002347">
    <property type="entry name" value="SDR_fam"/>
</dbReference>
<dbReference type="Pfam" id="PF00106">
    <property type="entry name" value="adh_short"/>
    <property type="match status" value="1"/>
</dbReference>
<dbReference type="PRINTS" id="PR00081">
    <property type="entry name" value="GDHRDH"/>
</dbReference>
<dbReference type="PANTHER" id="PTHR42760:SF122">
    <property type="entry name" value="NAD(P)-BINDING PROTEIN"/>
    <property type="match status" value="1"/>
</dbReference>
<dbReference type="PRINTS" id="PR00080">
    <property type="entry name" value="SDRFAMILY"/>
</dbReference>
<accession>A0ABU4HSK8</accession>
<dbReference type="Gene3D" id="3.40.50.720">
    <property type="entry name" value="NAD(P)-binding Rossmann-like Domain"/>
    <property type="match status" value="1"/>
</dbReference>
<dbReference type="InterPro" id="IPR057326">
    <property type="entry name" value="KR_dom"/>
</dbReference>
<reference evidence="4 5" key="2">
    <citation type="submission" date="2023-10" db="EMBL/GenBank/DDBJ databases">
        <authorList>
            <person name="Han X.F."/>
        </authorList>
    </citation>
    <scope>NUCLEOTIDE SEQUENCE [LARGE SCALE GENOMIC DNA]</scope>
    <source>
        <strain evidence="4 5">KCTC 39840</strain>
    </source>
</reference>
<name>A0ABU4HSK8_9ACTN</name>
<dbReference type="EC" id="1.-.-.-" evidence="4"/>
<feature type="domain" description="Ketoreductase" evidence="3">
    <location>
        <begin position="10"/>
        <end position="186"/>
    </location>
</feature>
<proteinExistence type="inferred from homology"/>
<dbReference type="PROSITE" id="PS00061">
    <property type="entry name" value="ADH_SHORT"/>
    <property type="match status" value="1"/>
</dbReference>
<evidence type="ECO:0000256" key="1">
    <source>
        <dbReference type="ARBA" id="ARBA00006484"/>
    </source>
</evidence>
<dbReference type="SUPFAM" id="SSF51735">
    <property type="entry name" value="NAD(P)-binding Rossmann-fold domains"/>
    <property type="match status" value="1"/>
</dbReference>
<comment type="similarity">
    <text evidence="1 2">Belongs to the short-chain dehydrogenases/reductases (SDR) family.</text>
</comment>
<evidence type="ECO:0000256" key="2">
    <source>
        <dbReference type="RuleBase" id="RU000363"/>
    </source>
</evidence>
<protein>
    <submittedName>
        <fullName evidence="4">SDR family oxidoreductase</fullName>
        <ecNumber evidence="4">1.-.-.-</ecNumber>
    </submittedName>
</protein>
<dbReference type="CDD" id="cd05233">
    <property type="entry name" value="SDR_c"/>
    <property type="match status" value="1"/>
</dbReference>
<comment type="caution">
    <text evidence="4">The sequence shown here is derived from an EMBL/GenBank/DDBJ whole genome shotgun (WGS) entry which is preliminary data.</text>
</comment>
<keyword evidence="5" id="KW-1185">Reference proteome</keyword>
<dbReference type="InterPro" id="IPR036291">
    <property type="entry name" value="NAD(P)-bd_dom_sf"/>
</dbReference>
<dbReference type="RefSeq" id="WP_318598695.1">
    <property type="nucleotide sequence ID" value="NZ_JAWSTH010000052.1"/>
</dbReference>
<evidence type="ECO:0000259" key="3">
    <source>
        <dbReference type="SMART" id="SM00822"/>
    </source>
</evidence>
<dbReference type="PANTHER" id="PTHR42760">
    <property type="entry name" value="SHORT-CHAIN DEHYDROGENASES/REDUCTASES FAMILY MEMBER"/>
    <property type="match status" value="1"/>
</dbReference>
<dbReference type="SMART" id="SM00822">
    <property type="entry name" value="PKS_KR"/>
    <property type="match status" value="1"/>
</dbReference>
<dbReference type="Proteomes" id="UP001284601">
    <property type="component" value="Unassembled WGS sequence"/>
</dbReference>
<evidence type="ECO:0000313" key="5">
    <source>
        <dbReference type="Proteomes" id="UP001284601"/>
    </source>
</evidence>
<organism evidence="4 5">
    <name type="scientific">Conexibacter stalactiti</name>
    <dbReference type="NCBI Taxonomy" id="1940611"/>
    <lineage>
        <taxon>Bacteria</taxon>
        <taxon>Bacillati</taxon>
        <taxon>Actinomycetota</taxon>
        <taxon>Thermoleophilia</taxon>
        <taxon>Solirubrobacterales</taxon>
        <taxon>Conexibacteraceae</taxon>
        <taxon>Conexibacter</taxon>
    </lineage>
</organism>